<name>A0ABQ6IR70_9MICO</name>
<comment type="caution">
    <text evidence="8">The sequence shown here is derived from an EMBL/GenBank/DDBJ whole genome shotgun (WGS) entry which is preliminary data.</text>
</comment>
<dbReference type="InterPro" id="IPR039425">
    <property type="entry name" value="RNA_pol_sigma-70-like"/>
</dbReference>
<dbReference type="NCBIfam" id="TIGR02937">
    <property type="entry name" value="sigma70-ECF"/>
    <property type="match status" value="1"/>
</dbReference>
<dbReference type="Pfam" id="PF08281">
    <property type="entry name" value="Sigma70_r4_2"/>
    <property type="match status" value="1"/>
</dbReference>
<keyword evidence="4" id="KW-0238">DNA-binding</keyword>
<dbReference type="SUPFAM" id="SSF88946">
    <property type="entry name" value="Sigma2 domain of RNA polymerase sigma factors"/>
    <property type="match status" value="1"/>
</dbReference>
<protein>
    <submittedName>
        <fullName evidence="8">RNA polymerase</fullName>
    </submittedName>
</protein>
<evidence type="ECO:0000259" key="7">
    <source>
        <dbReference type="Pfam" id="PF08281"/>
    </source>
</evidence>
<dbReference type="InterPro" id="IPR007627">
    <property type="entry name" value="RNA_pol_sigma70_r2"/>
</dbReference>
<evidence type="ECO:0000313" key="9">
    <source>
        <dbReference type="Proteomes" id="UP001157126"/>
    </source>
</evidence>
<keyword evidence="9" id="KW-1185">Reference proteome</keyword>
<proteinExistence type="inferred from homology"/>
<keyword evidence="3" id="KW-0731">Sigma factor</keyword>
<dbReference type="InterPro" id="IPR036388">
    <property type="entry name" value="WH-like_DNA-bd_sf"/>
</dbReference>
<dbReference type="Gene3D" id="1.10.10.10">
    <property type="entry name" value="Winged helix-like DNA-binding domain superfamily/Winged helix DNA-binding domain"/>
    <property type="match status" value="1"/>
</dbReference>
<dbReference type="Gene3D" id="1.10.1740.10">
    <property type="match status" value="1"/>
</dbReference>
<comment type="similarity">
    <text evidence="1">Belongs to the sigma-70 factor family. ECF subfamily.</text>
</comment>
<keyword evidence="5" id="KW-0804">Transcription</keyword>
<accession>A0ABQ6IR70</accession>
<dbReference type="Pfam" id="PF04542">
    <property type="entry name" value="Sigma70_r2"/>
    <property type="match status" value="1"/>
</dbReference>
<dbReference type="InterPro" id="IPR013324">
    <property type="entry name" value="RNA_pol_sigma_r3/r4-like"/>
</dbReference>
<evidence type="ECO:0000259" key="6">
    <source>
        <dbReference type="Pfam" id="PF04542"/>
    </source>
</evidence>
<dbReference type="PANTHER" id="PTHR43133:SF50">
    <property type="entry name" value="ECF RNA POLYMERASE SIGMA FACTOR SIGM"/>
    <property type="match status" value="1"/>
</dbReference>
<evidence type="ECO:0000313" key="8">
    <source>
        <dbReference type="EMBL" id="GMA39778.1"/>
    </source>
</evidence>
<dbReference type="InterPro" id="IPR013325">
    <property type="entry name" value="RNA_pol_sigma_r2"/>
</dbReference>
<dbReference type="PANTHER" id="PTHR43133">
    <property type="entry name" value="RNA POLYMERASE ECF-TYPE SIGMA FACTO"/>
    <property type="match status" value="1"/>
</dbReference>
<dbReference type="Proteomes" id="UP001157126">
    <property type="component" value="Unassembled WGS sequence"/>
</dbReference>
<organism evidence="8 9">
    <name type="scientific">Mobilicoccus caccae</name>
    <dbReference type="NCBI Taxonomy" id="1859295"/>
    <lineage>
        <taxon>Bacteria</taxon>
        <taxon>Bacillati</taxon>
        <taxon>Actinomycetota</taxon>
        <taxon>Actinomycetes</taxon>
        <taxon>Micrococcales</taxon>
        <taxon>Dermatophilaceae</taxon>
        <taxon>Mobilicoccus</taxon>
    </lineage>
</organism>
<dbReference type="EMBL" id="BSUO01000001">
    <property type="protein sequence ID" value="GMA39778.1"/>
    <property type="molecule type" value="Genomic_DNA"/>
</dbReference>
<dbReference type="InterPro" id="IPR013249">
    <property type="entry name" value="RNA_pol_sigma70_r4_t2"/>
</dbReference>
<gene>
    <name evidence="8" type="ORF">GCM10025883_18230</name>
</gene>
<evidence type="ECO:0000256" key="5">
    <source>
        <dbReference type="ARBA" id="ARBA00023163"/>
    </source>
</evidence>
<dbReference type="SUPFAM" id="SSF88659">
    <property type="entry name" value="Sigma3 and sigma4 domains of RNA polymerase sigma factors"/>
    <property type="match status" value="1"/>
</dbReference>
<sequence length="150" mass="16507">MRLATLLTGSAEEAADVVQDVLMRVYRDWHRISAVEYVDAYVSRMVVNRHLSRARSLSRRDRRERLVAVPEAGPSPSHGVAERIAERDELATALASLGRRQRAIVLLRHVDGVSDEEIAASLGCSTVTVRSQASRALAHLRSALAEGSRP</sequence>
<evidence type="ECO:0000256" key="3">
    <source>
        <dbReference type="ARBA" id="ARBA00023082"/>
    </source>
</evidence>
<dbReference type="CDD" id="cd06171">
    <property type="entry name" value="Sigma70_r4"/>
    <property type="match status" value="1"/>
</dbReference>
<feature type="domain" description="RNA polymerase sigma-70 region 2" evidence="6">
    <location>
        <begin position="2"/>
        <end position="59"/>
    </location>
</feature>
<keyword evidence="2" id="KW-0805">Transcription regulation</keyword>
<evidence type="ECO:0000256" key="4">
    <source>
        <dbReference type="ARBA" id="ARBA00023125"/>
    </source>
</evidence>
<evidence type="ECO:0000256" key="2">
    <source>
        <dbReference type="ARBA" id="ARBA00023015"/>
    </source>
</evidence>
<dbReference type="InterPro" id="IPR014284">
    <property type="entry name" value="RNA_pol_sigma-70_dom"/>
</dbReference>
<reference evidence="9" key="1">
    <citation type="journal article" date="2019" name="Int. J. Syst. Evol. Microbiol.">
        <title>The Global Catalogue of Microorganisms (GCM) 10K type strain sequencing project: providing services to taxonomists for standard genome sequencing and annotation.</title>
        <authorList>
            <consortium name="The Broad Institute Genomics Platform"/>
            <consortium name="The Broad Institute Genome Sequencing Center for Infectious Disease"/>
            <person name="Wu L."/>
            <person name="Ma J."/>
        </authorList>
    </citation>
    <scope>NUCLEOTIDE SEQUENCE [LARGE SCALE GENOMIC DNA]</scope>
    <source>
        <strain evidence="9">NBRC 113072</strain>
    </source>
</reference>
<evidence type="ECO:0000256" key="1">
    <source>
        <dbReference type="ARBA" id="ARBA00010641"/>
    </source>
</evidence>
<feature type="domain" description="RNA polymerase sigma factor 70 region 4 type 2" evidence="7">
    <location>
        <begin position="88"/>
        <end position="140"/>
    </location>
</feature>